<dbReference type="InterPro" id="IPR006452">
    <property type="entry name" value="Formate_DH_accessory"/>
</dbReference>
<dbReference type="SUPFAM" id="SSF144020">
    <property type="entry name" value="FdhE-like"/>
    <property type="match status" value="1"/>
</dbReference>
<dbReference type="GO" id="GO:0005829">
    <property type="term" value="C:cytosol"/>
    <property type="evidence" value="ECO:0007669"/>
    <property type="project" value="TreeGrafter"/>
</dbReference>
<keyword evidence="6" id="KW-1185">Reference proteome</keyword>
<evidence type="ECO:0000259" key="4">
    <source>
        <dbReference type="Pfam" id="PF24860"/>
    </source>
</evidence>
<sequence>MTNSTEKQKNYRAFKKETSNMAHTLKTKFINKNGRKHSSVCVILPDEKTVFAKRTQRFIHLANETPNKESLLFFAHFCNAQQQSIEKFKDFARPLSRFGTTSTSSSASPTSFDRSKLLSLGLYSSIVKDFLQRLSSPTLSIRAFSATRHKALKRTHQQEDQWRLWAENLLSHSLPQQQLAEHLFIIGALQIMYSLAASQLDGQSLPPQPNNLCPACGGTHSASIIIEKEPRKTIRVCSCLYCNTLWRTPQSQCTFCATTQNISTCAIENIPNDIVLETCKTCGYYCKQFNSHQNPTLDVFADDISTPTPDFLQQGSFHFKHGNFNPFLAKKRK</sequence>
<reference evidence="5 6" key="1">
    <citation type="submission" date="2012-04" db="EMBL/GenBank/DDBJ databases">
        <title>The Genome Sequence of Bartonella koehlerae C-29.</title>
        <authorList>
            <consortium name="The Broad Institute Genome Sequencing Platform"/>
            <consortium name="The Broad Institute Genome Sequencing Center for Infectious Disease"/>
            <person name="Feldgarden M."/>
            <person name="Kirby J."/>
            <person name="Kosoy M."/>
            <person name="Birtles R."/>
            <person name="Probert W.S."/>
            <person name="Chiaraviglio L."/>
            <person name="Walker B."/>
            <person name="Young S.K."/>
            <person name="Zeng Q."/>
            <person name="Gargeya S."/>
            <person name="Fitzgerald M."/>
            <person name="Haas B."/>
            <person name="Abouelleil A."/>
            <person name="Alvarado L."/>
            <person name="Arachchi H.M."/>
            <person name="Berlin A.M."/>
            <person name="Chapman S.B."/>
            <person name="Goldberg J."/>
            <person name="Griggs A."/>
            <person name="Gujja S."/>
            <person name="Hansen M."/>
            <person name="Howarth C."/>
            <person name="Imamovic A."/>
            <person name="Larimer J."/>
            <person name="McCowen C."/>
            <person name="Montmayeur A."/>
            <person name="Murphy C."/>
            <person name="Neiman D."/>
            <person name="Pearson M."/>
            <person name="Priest M."/>
            <person name="Roberts A."/>
            <person name="Saif S."/>
            <person name="Shea T."/>
            <person name="Sisk P."/>
            <person name="Sykes S."/>
            <person name="Wortman J."/>
            <person name="Nusbaum C."/>
            <person name="Birren B."/>
        </authorList>
    </citation>
    <scope>NUCLEOTIDE SEQUENCE [LARGE SCALE GENOMIC DNA]</scope>
    <source>
        <strain evidence="5 6">C-29</strain>
    </source>
</reference>
<dbReference type="InterPro" id="IPR056796">
    <property type="entry name" value="FdhE_C"/>
</dbReference>
<dbReference type="InterPro" id="IPR056774">
    <property type="entry name" value="FdhE_N"/>
</dbReference>
<feature type="domain" description="FdhE central" evidence="3">
    <location>
        <begin position="212"/>
        <end position="248"/>
    </location>
</feature>
<dbReference type="Pfam" id="PF04216">
    <property type="entry name" value="FdhE_N"/>
    <property type="match status" value="1"/>
</dbReference>
<dbReference type="PANTHER" id="PTHR37689:SF1">
    <property type="entry name" value="PROTEIN FDHE"/>
    <property type="match status" value="1"/>
</dbReference>
<dbReference type="GO" id="GO:0008199">
    <property type="term" value="F:ferric iron binding"/>
    <property type="evidence" value="ECO:0007669"/>
    <property type="project" value="TreeGrafter"/>
</dbReference>
<dbReference type="Proteomes" id="UP000027015">
    <property type="component" value="Unassembled WGS sequence"/>
</dbReference>
<proteinExistence type="predicted"/>
<dbReference type="Pfam" id="PF24859">
    <property type="entry name" value="FdhE_central"/>
    <property type="match status" value="1"/>
</dbReference>
<dbReference type="Pfam" id="PF24860">
    <property type="entry name" value="FdhE_C"/>
    <property type="match status" value="1"/>
</dbReference>
<feature type="domain" description="FdhE C-terminal" evidence="4">
    <location>
        <begin position="252"/>
        <end position="328"/>
    </location>
</feature>
<dbReference type="EMBL" id="AHPL01000001">
    <property type="protein sequence ID" value="KEC56518.1"/>
    <property type="molecule type" value="Genomic_DNA"/>
</dbReference>
<dbReference type="GO" id="GO:0051604">
    <property type="term" value="P:protein maturation"/>
    <property type="evidence" value="ECO:0007669"/>
    <property type="project" value="TreeGrafter"/>
</dbReference>
<evidence type="ECO:0000313" key="6">
    <source>
        <dbReference type="Proteomes" id="UP000027015"/>
    </source>
</evidence>
<protein>
    <submittedName>
        <fullName evidence="5">Formate dehydrogenase accessory protein FdhE</fullName>
    </submittedName>
</protein>
<dbReference type="PANTHER" id="PTHR37689">
    <property type="entry name" value="PROTEIN FDHE"/>
    <property type="match status" value="1"/>
</dbReference>
<dbReference type="STRING" id="1134510.O9A_00012"/>
<dbReference type="InterPro" id="IPR024064">
    <property type="entry name" value="FdhE-like_sf"/>
</dbReference>
<dbReference type="HOGENOM" id="CLU_055275_0_0_5"/>
<gene>
    <name evidence="5" type="ORF">O9A_00012</name>
</gene>
<comment type="caution">
    <text evidence="5">The sequence shown here is derived from an EMBL/GenBank/DDBJ whole genome shotgun (WGS) entry which is preliminary data.</text>
</comment>
<dbReference type="AlphaFoldDB" id="A0A067WIC9"/>
<evidence type="ECO:0000256" key="1">
    <source>
        <dbReference type="ARBA" id="ARBA00022490"/>
    </source>
</evidence>
<accession>A0A067WIC9</accession>
<dbReference type="eggNOG" id="COG3058">
    <property type="taxonomic scope" value="Bacteria"/>
</dbReference>
<evidence type="ECO:0000313" key="5">
    <source>
        <dbReference type="EMBL" id="KEC56518.1"/>
    </source>
</evidence>
<keyword evidence="1" id="KW-0963">Cytoplasm</keyword>
<dbReference type="Gene3D" id="3.90.1670.10">
    <property type="entry name" value="FdhE-like domain"/>
    <property type="match status" value="1"/>
</dbReference>
<feature type="domain" description="FdhE N-terminal" evidence="2">
    <location>
        <begin position="42"/>
        <end position="207"/>
    </location>
</feature>
<dbReference type="PATRIC" id="fig|1134510.3.peg.14"/>
<dbReference type="CDD" id="cd16341">
    <property type="entry name" value="FdhE"/>
    <property type="match status" value="1"/>
</dbReference>
<organism evidence="5 6">
    <name type="scientific">Bartonella koehlerae C-29</name>
    <dbReference type="NCBI Taxonomy" id="1134510"/>
    <lineage>
        <taxon>Bacteria</taxon>
        <taxon>Pseudomonadati</taxon>
        <taxon>Pseudomonadota</taxon>
        <taxon>Alphaproteobacteria</taxon>
        <taxon>Hyphomicrobiales</taxon>
        <taxon>Bartonellaceae</taxon>
        <taxon>Bartonella</taxon>
    </lineage>
</organism>
<name>A0A067WIC9_9HYPH</name>
<evidence type="ECO:0000259" key="2">
    <source>
        <dbReference type="Pfam" id="PF04216"/>
    </source>
</evidence>
<dbReference type="InterPro" id="IPR056797">
    <property type="entry name" value="FdhE_central"/>
</dbReference>
<evidence type="ECO:0000259" key="3">
    <source>
        <dbReference type="Pfam" id="PF24859"/>
    </source>
</evidence>